<reference evidence="2" key="1">
    <citation type="submission" date="2020-03" db="EMBL/GenBank/DDBJ databases">
        <authorList>
            <person name="Weist P."/>
        </authorList>
    </citation>
    <scope>NUCLEOTIDE SEQUENCE</scope>
</reference>
<gene>
    <name evidence="2" type="ORF">PLEPLA_LOCUS36768</name>
</gene>
<evidence type="ECO:0000313" key="2">
    <source>
        <dbReference type="EMBL" id="CAB1449088.1"/>
    </source>
</evidence>
<comment type="caution">
    <text evidence="2">The sequence shown here is derived from an EMBL/GenBank/DDBJ whole genome shotgun (WGS) entry which is preliminary data.</text>
</comment>
<evidence type="ECO:0000313" key="3">
    <source>
        <dbReference type="Proteomes" id="UP001153269"/>
    </source>
</evidence>
<dbReference type="Proteomes" id="UP001153269">
    <property type="component" value="Unassembled WGS sequence"/>
</dbReference>
<sequence length="122" mass="13123">MSKGCGSGDTCGLKKSHAGGPAGRDLSQDTRWWSEARQSVREREREAACSIHHGSATKNMARVPRDALLPLEIFRGTCFSFTTSIPIRVQAGLSTCTITEMRRVIVPPQAALPPPGGGFDRA</sequence>
<evidence type="ECO:0000256" key="1">
    <source>
        <dbReference type="SAM" id="MobiDB-lite"/>
    </source>
</evidence>
<dbReference type="AlphaFoldDB" id="A0A9N7VDV0"/>
<name>A0A9N7VDV0_PLEPL</name>
<protein>
    <submittedName>
        <fullName evidence="2">Uncharacterized protein</fullName>
    </submittedName>
</protein>
<dbReference type="EMBL" id="CADEAL010004001">
    <property type="protein sequence ID" value="CAB1449088.1"/>
    <property type="molecule type" value="Genomic_DNA"/>
</dbReference>
<accession>A0A9N7VDV0</accession>
<proteinExistence type="predicted"/>
<feature type="region of interest" description="Disordered" evidence="1">
    <location>
        <begin position="1"/>
        <end position="31"/>
    </location>
</feature>
<keyword evidence="3" id="KW-1185">Reference proteome</keyword>
<organism evidence="2 3">
    <name type="scientific">Pleuronectes platessa</name>
    <name type="common">European plaice</name>
    <dbReference type="NCBI Taxonomy" id="8262"/>
    <lineage>
        <taxon>Eukaryota</taxon>
        <taxon>Metazoa</taxon>
        <taxon>Chordata</taxon>
        <taxon>Craniata</taxon>
        <taxon>Vertebrata</taxon>
        <taxon>Euteleostomi</taxon>
        <taxon>Actinopterygii</taxon>
        <taxon>Neopterygii</taxon>
        <taxon>Teleostei</taxon>
        <taxon>Neoteleostei</taxon>
        <taxon>Acanthomorphata</taxon>
        <taxon>Carangaria</taxon>
        <taxon>Pleuronectiformes</taxon>
        <taxon>Pleuronectoidei</taxon>
        <taxon>Pleuronectidae</taxon>
        <taxon>Pleuronectes</taxon>
    </lineage>
</organism>